<dbReference type="Gene3D" id="1.20.1070.10">
    <property type="entry name" value="Rhodopsin 7-helix transmembrane proteins"/>
    <property type="match status" value="1"/>
</dbReference>
<evidence type="ECO:0000313" key="9">
    <source>
        <dbReference type="Proteomes" id="UP000007266"/>
    </source>
</evidence>
<feature type="chain" id="PRO_5007310763" description="G-protein coupled receptors family 2 profile 2 domain-containing protein" evidence="6">
    <location>
        <begin position="22"/>
        <end position="1409"/>
    </location>
</feature>
<dbReference type="PANTHER" id="PTHR47767">
    <property type="entry name" value="ADHESION G PROTEIN-COUPLED RECEPTOR G7"/>
    <property type="match status" value="1"/>
</dbReference>
<name>D6WS12_TRICA</name>
<dbReference type="HOGENOM" id="CLU_261772_0_0_1"/>
<dbReference type="InterPro" id="IPR046338">
    <property type="entry name" value="GAIN_dom_sf"/>
</dbReference>
<feature type="domain" description="G-protein coupled receptors family 2 profile 2" evidence="7">
    <location>
        <begin position="1144"/>
        <end position="1389"/>
    </location>
</feature>
<organism evidence="8 9">
    <name type="scientific">Tribolium castaneum</name>
    <name type="common">Red flour beetle</name>
    <dbReference type="NCBI Taxonomy" id="7070"/>
    <lineage>
        <taxon>Eukaryota</taxon>
        <taxon>Metazoa</taxon>
        <taxon>Ecdysozoa</taxon>
        <taxon>Arthropoda</taxon>
        <taxon>Hexapoda</taxon>
        <taxon>Insecta</taxon>
        <taxon>Pterygota</taxon>
        <taxon>Neoptera</taxon>
        <taxon>Endopterygota</taxon>
        <taxon>Coleoptera</taxon>
        <taxon>Polyphaga</taxon>
        <taxon>Cucujiformia</taxon>
        <taxon>Tenebrionidae</taxon>
        <taxon>Tenebrionidae incertae sedis</taxon>
        <taxon>Tribolium</taxon>
    </lineage>
</organism>
<feature type="transmembrane region" description="Helical" evidence="5">
    <location>
        <begin position="1338"/>
        <end position="1358"/>
    </location>
</feature>
<dbReference type="GO" id="GO:0007166">
    <property type="term" value="P:cell surface receptor signaling pathway"/>
    <property type="evidence" value="ECO:0007669"/>
    <property type="project" value="InterPro"/>
</dbReference>
<evidence type="ECO:0000256" key="6">
    <source>
        <dbReference type="SAM" id="SignalP"/>
    </source>
</evidence>
<dbReference type="GO" id="GO:0005886">
    <property type="term" value="C:plasma membrane"/>
    <property type="evidence" value="ECO:0000318"/>
    <property type="project" value="GO_Central"/>
</dbReference>
<dbReference type="InParanoid" id="D6WS12"/>
<feature type="signal peptide" evidence="6">
    <location>
        <begin position="1"/>
        <end position="21"/>
    </location>
</feature>
<dbReference type="eggNOG" id="KOG4193">
    <property type="taxonomic scope" value="Eukaryota"/>
</dbReference>
<keyword evidence="2 5" id="KW-0812">Transmembrane</keyword>
<dbReference type="PANTHER" id="PTHR47767:SF1">
    <property type="entry name" value="ADHESION G PROTEIN-COUPLED RECEPTOR G7"/>
    <property type="match status" value="1"/>
</dbReference>
<feature type="transmembrane region" description="Helical" evidence="5">
    <location>
        <begin position="1180"/>
        <end position="1198"/>
    </location>
</feature>
<reference evidence="8 9" key="1">
    <citation type="journal article" date="2008" name="Nature">
        <title>The genome of the model beetle and pest Tribolium castaneum.</title>
        <authorList>
            <consortium name="Tribolium Genome Sequencing Consortium"/>
            <person name="Richards S."/>
            <person name="Gibbs R.A."/>
            <person name="Weinstock G.M."/>
            <person name="Brown S.J."/>
            <person name="Denell R."/>
            <person name="Beeman R.W."/>
            <person name="Gibbs R."/>
            <person name="Beeman R.W."/>
            <person name="Brown S.J."/>
            <person name="Bucher G."/>
            <person name="Friedrich M."/>
            <person name="Grimmelikhuijzen C.J."/>
            <person name="Klingler M."/>
            <person name="Lorenzen M."/>
            <person name="Richards S."/>
            <person name="Roth S."/>
            <person name="Schroder R."/>
            <person name="Tautz D."/>
            <person name="Zdobnov E.M."/>
            <person name="Muzny D."/>
            <person name="Gibbs R.A."/>
            <person name="Weinstock G.M."/>
            <person name="Attaway T."/>
            <person name="Bell S."/>
            <person name="Buhay C.J."/>
            <person name="Chandrabose M.N."/>
            <person name="Chavez D."/>
            <person name="Clerk-Blankenburg K.P."/>
            <person name="Cree A."/>
            <person name="Dao M."/>
            <person name="Davis C."/>
            <person name="Chacko J."/>
            <person name="Dinh H."/>
            <person name="Dugan-Rocha S."/>
            <person name="Fowler G."/>
            <person name="Garner T.T."/>
            <person name="Garnes J."/>
            <person name="Gnirke A."/>
            <person name="Hawes A."/>
            <person name="Hernandez J."/>
            <person name="Hines S."/>
            <person name="Holder M."/>
            <person name="Hume J."/>
            <person name="Jhangiani S.N."/>
            <person name="Joshi V."/>
            <person name="Khan Z.M."/>
            <person name="Jackson L."/>
            <person name="Kovar C."/>
            <person name="Kowis A."/>
            <person name="Lee S."/>
            <person name="Lewis L.R."/>
            <person name="Margolis J."/>
            <person name="Morgan M."/>
            <person name="Nazareth L.V."/>
            <person name="Nguyen N."/>
            <person name="Okwuonu G."/>
            <person name="Parker D."/>
            <person name="Richards S."/>
            <person name="Ruiz S.J."/>
            <person name="Santibanez J."/>
            <person name="Savard J."/>
            <person name="Scherer S.E."/>
            <person name="Schneider B."/>
            <person name="Sodergren E."/>
            <person name="Tautz D."/>
            <person name="Vattahil S."/>
            <person name="Villasana D."/>
            <person name="White C.S."/>
            <person name="Wright R."/>
            <person name="Park Y."/>
            <person name="Beeman R.W."/>
            <person name="Lord J."/>
            <person name="Oppert B."/>
            <person name="Lorenzen M."/>
            <person name="Brown S."/>
            <person name="Wang L."/>
            <person name="Savard J."/>
            <person name="Tautz D."/>
            <person name="Richards S."/>
            <person name="Weinstock G."/>
            <person name="Gibbs R.A."/>
            <person name="Liu Y."/>
            <person name="Worley K."/>
            <person name="Weinstock G."/>
            <person name="Elsik C.G."/>
            <person name="Reese J.T."/>
            <person name="Elhaik E."/>
            <person name="Landan G."/>
            <person name="Graur D."/>
            <person name="Arensburger P."/>
            <person name="Atkinson P."/>
            <person name="Beeman R.W."/>
            <person name="Beidler J."/>
            <person name="Brown S.J."/>
            <person name="Demuth J.P."/>
            <person name="Drury D.W."/>
            <person name="Du Y.Z."/>
            <person name="Fujiwara H."/>
            <person name="Lorenzen M."/>
            <person name="Maselli V."/>
            <person name="Osanai M."/>
            <person name="Park Y."/>
            <person name="Robertson H.M."/>
            <person name="Tu Z."/>
            <person name="Wang J.J."/>
            <person name="Wang S."/>
            <person name="Richards S."/>
            <person name="Song H."/>
            <person name="Zhang L."/>
            <person name="Sodergren E."/>
            <person name="Werner D."/>
            <person name="Stanke M."/>
            <person name="Morgenstern B."/>
            <person name="Solovyev V."/>
            <person name="Kosarev P."/>
            <person name="Brown G."/>
            <person name="Chen H.C."/>
            <person name="Ermolaeva O."/>
            <person name="Hlavina W."/>
            <person name="Kapustin Y."/>
            <person name="Kiryutin B."/>
            <person name="Kitts P."/>
            <person name="Maglott D."/>
            <person name="Pruitt K."/>
            <person name="Sapojnikov V."/>
            <person name="Souvorov A."/>
            <person name="Mackey A.J."/>
            <person name="Waterhouse R.M."/>
            <person name="Wyder S."/>
            <person name="Zdobnov E.M."/>
            <person name="Zdobnov E.M."/>
            <person name="Wyder S."/>
            <person name="Kriventseva E.V."/>
            <person name="Kadowaki T."/>
            <person name="Bork P."/>
            <person name="Aranda M."/>
            <person name="Bao R."/>
            <person name="Beermann A."/>
            <person name="Berns N."/>
            <person name="Bolognesi R."/>
            <person name="Bonneton F."/>
            <person name="Bopp D."/>
            <person name="Brown S.J."/>
            <person name="Bucher G."/>
            <person name="Butts T."/>
            <person name="Chaumot A."/>
            <person name="Denell R.E."/>
            <person name="Ferrier D.E."/>
            <person name="Friedrich M."/>
            <person name="Gordon C.M."/>
            <person name="Jindra M."/>
            <person name="Klingler M."/>
            <person name="Lan Q."/>
            <person name="Lattorff H.M."/>
            <person name="Laudet V."/>
            <person name="von Levetsow C."/>
            <person name="Liu Z."/>
            <person name="Lutz R."/>
            <person name="Lynch J.A."/>
            <person name="da Fonseca R.N."/>
            <person name="Posnien N."/>
            <person name="Reuter R."/>
            <person name="Roth S."/>
            <person name="Savard J."/>
            <person name="Schinko J.B."/>
            <person name="Schmitt C."/>
            <person name="Schoppmeier M."/>
            <person name="Schroder R."/>
            <person name="Shippy T.D."/>
            <person name="Simonnet F."/>
            <person name="Marques-Souza H."/>
            <person name="Tautz D."/>
            <person name="Tomoyasu Y."/>
            <person name="Trauner J."/>
            <person name="Van der Zee M."/>
            <person name="Vervoort M."/>
            <person name="Wittkopp N."/>
            <person name="Wimmer E.A."/>
            <person name="Yang X."/>
            <person name="Jones A.K."/>
            <person name="Sattelle D.B."/>
            <person name="Ebert P.R."/>
            <person name="Nelson D."/>
            <person name="Scott J.G."/>
            <person name="Beeman R.W."/>
            <person name="Muthukrishnan S."/>
            <person name="Kramer K.J."/>
            <person name="Arakane Y."/>
            <person name="Beeman R.W."/>
            <person name="Zhu Q."/>
            <person name="Hogenkamp D."/>
            <person name="Dixit R."/>
            <person name="Oppert B."/>
            <person name="Jiang H."/>
            <person name="Zou Z."/>
            <person name="Marshall J."/>
            <person name="Elpidina E."/>
            <person name="Vinokurov K."/>
            <person name="Oppert C."/>
            <person name="Zou Z."/>
            <person name="Evans J."/>
            <person name="Lu Z."/>
            <person name="Zhao P."/>
            <person name="Sumathipala N."/>
            <person name="Altincicek B."/>
            <person name="Vilcinskas A."/>
            <person name="Williams M."/>
            <person name="Hultmark D."/>
            <person name="Hetru C."/>
            <person name="Jiang H."/>
            <person name="Grimmelikhuijzen C.J."/>
            <person name="Hauser F."/>
            <person name="Cazzamali G."/>
            <person name="Williamson M."/>
            <person name="Park Y."/>
            <person name="Li B."/>
            <person name="Tanaka Y."/>
            <person name="Predel R."/>
            <person name="Neupert S."/>
            <person name="Schachtner J."/>
            <person name="Verleyen P."/>
            <person name="Raible F."/>
            <person name="Bork P."/>
            <person name="Friedrich M."/>
            <person name="Walden K.K."/>
            <person name="Robertson H.M."/>
            <person name="Angeli S."/>
            <person name="Foret S."/>
            <person name="Bucher G."/>
            <person name="Schuetz S."/>
            <person name="Maleszka R."/>
            <person name="Wimmer E.A."/>
            <person name="Beeman R.W."/>
            <person name="Lorenzen M."/>
            <person name="Tomoyasu Y."/>
            <person name="Miller S.C."/>
            <person name="Grossmann D."/>
            <person name="Bucher G."/>
        </authorList>
    </citation>
    <scope>NUCLEOTIDE SEQUENCE [LARGE SCALE GENOMIC DNA]</scope>
    <source>
        <strain evidence="8 9">Georgia GA2</strain>
    </source>
</reference>
<comment type="subcellular location">
    <subcellularLocation>
        <location evidence="1">Membrane</location>
        <topology evidence="1">Multi-pass membrane protein</topology>
    </subcellularLocation>
</comment>
<dbReference type="CDD" id="cd15040">
    <property type="entry name" value="7tmB2_Adhesion"/>
    <property type="match status" value="1"/>
</dbReference>
<evidence type="ECO:0000256" key="3">
    <source>
        <dbReference type="ARBA" id="ARBA00022989"/>
    </source>
</evidence>
<evidence type="ECO:0000256" key="2">
    <source>
        <dbReference type="ARBA" id="ARBA00022692"/>
    </source>
</evidence>
<dbReference type="FunFam" id="1.20.1070.10:FF:000290">
    <property type="entry name" value="GG11888"/>
    <property type="match status" value="1"/>
</dbReference>
<feature type="transmembrane region" description="Helical" evidence="5">
    <location>
        <begin position="1250"/>
        <end position="1272"/>
    </location>
</feature>
<feature type="transmembrane region" description="Helical" evidence="5">
    <location>
        <begin position="1143"/>
        <end position="1168"/>
    </location>
</feature>
<proteinExistence type="predicted"/>
<feature type="transmembrane region" description="Helical" evidence="5">
    <location>
        <begin position="1364"/>
        <end position="1388"/>
    </location>
</feature>
<feature type="transmembrane region" description="Helical" evidence="5">
    <location>
        <begin position="1218"/>
        <end position="1238"/>
    </location>
</feature>
<evidence type="ECO:0000256" key="1">
    <source>
        <dbReference type="ARBA" id="ARBA00004141"/>
    </source>
</evidence>
<dbReference type="InterPro" id="IPR053066">
    <property type="entry name" value="ADGR_G7"/>
</dbReference>
<keyword evidence="9" id="KW-1185">Reference proteome</keyword>
<evidence type="ECO:0000259" key="7">
    <source>
        <dbReference type="PROSITE" id="PS50261"/>
    </source>
</evidence>
<dbReference type="GO" id="GO:0004930">
    <property type="term" value="F:G protein-coupled receptor activity"/>
    <property type="evidence" value="ECO:0007669"/>
    <property type="project" value="InterPro"/>
</dbReference>
<dbReference type="SUPFAM" id="SSF81321">
    <property type="entry name" value="Family A G protein-coupled receptor-like"/>
    <property type="match status" value="1"/>
</dbReference>
<sequence>MFHALKLIPLFCTFLISPTLQTKCVSVRNNATGIEWPSTRNRALSRPICLNQNQEFVYRTCVNGNWDSEPFCYYTQPEKLPECPDGFNETETTCYKLSEKSEYPPKCDYPQTLPFSFYKEIVDLRIRVPVWVPASRDLHNGLGLVQWTEPSNYYKTEVSYKIAKSAKHHCVTYYNKTFTLTSCQEEHFGVCAYLKLNQLVDNVCESDFYCLQGDFNDTSKCICKRSTMVWVSYPVNYPQAEFPKPYQYSVYGRLTNETCAMGLVKSPNGRYIWRNSGQELEYTFWSKNVDFTKSHQGYAAATPEGWILTRGPTRCALFELEVKDLEPSLSLSFNPSTNKFLLEVANSKRVKFLYFSALIFCFTDADLTLVYRYPALNALSTGERLVLQFDPFPLPGNYWCEAFKFVDLGVIQTIYFHRPVVYPEFVTIISVRYDKYSDPLSSDFVTKLNQSELFHSLRNNLYIQTFYQLRIMKIIDLDEDTSRVTVNVHLSSNFGNSSFNETFQYETIKHVVSQAISGLKTEQIDLVDFLSSDFCPNESNRLTWPQTPVNSTASPDEFCLTSNGSFVTRWCLGDFVDGAKWLHYENCVIYPKSNITRQLLMIMNYSKSSLLDTLFNLSANYREFEPVDVYLFGEMFNGLDNITSGDLVLFAKTVNNLLKIDRKIARQAQLELGASDKFLELIENFTRQCKDSSETWLNNFVLVSVESGYLSGLVVEKQDEQIVVRKLTDDHSVPELTKSQNLEYAIWLSPKTRQKIPHDEKVTFWLFLDDSFFQQTVPGFRTGPVFGILHPEGVTFTADAVRVLRRVTPNQKVDFCGKWSYSSHNRGFWERSGQIKDYEPFVLCEFGEAANFGLVSFNDDNVTDDLIDLLDSNDTVTETLDKLSHISERYEQFKPIDVAIVGQILGKVNYDEEIDLEILAVTVSNLHEIDRGILSDSQRQDRSTDSILANVDIILQNQKIADKVQITAQNFIVFIAYFTKTFNGLVLLKHEGVLEPIILEGNLTIDDVAKYNCFDSAVVLSPELKKQISEKTKIIITVFFNDALFNEKTNNNKVSNKIFGVIIVPPLGKYHGPVSIYHKLSETVLRDCVFWNYSHNIPGSWQNDTKAQNDQNLTRCDFWHTTHFGQLLLEGDKFRSSIEDSDILSIITNINCMVSLIGLAFIILTAVIFKRWRENTGNQILLNFTFVIIVQIAIFYISNSVNAFHKDYVFCTIIGVSLHYSIISQFCWMLVIAVLQFRRFVTVLEGPPRYILLKASISGWVLPLFPVLAVFISDESNYVNSSAGLCYPSGLGLYLGVWLPVALIVLINSVIFTVTLYNVVHKKTEVVFNGHNEALYQWRLAVMLFFMLGLTWCFGFLAKLDVGLVFEYLFCITATLQGFTIFLFFIVFNVNTRYLYIGVINKYCNKINN</sequence>
<feature type="transmembrane region" description="Helical" evidence="5">
    <location>
        <begin position="1292"/>
        <end position="1317"/>
    </location>
</feature>
<dbReference type="Proteomes" id="UP000007266">
    <property type="component" value="Linkage group 7"/>
</dbReference>
<evidence type="ECO:0000256" key="4">
    <source>
        <dbReference type="ARBA" id="ARBA00023136"/>
    </source>
</evidence>
<evidence type="ECO:0000313" key="8">
    <source>
        <dbReference type="EMBL" id="EFA07473.2"/>
    </source>
</evidence>
<dbReference type="Pfam" id="PF00002">
    <property type="entry name" value="7tm_2"/>
    <property type="match status" value="1"/>
</dbReference>
<gene>
    <name evidence="8" type="primary">AUGUSTUS-3.0.2_09282</name>
    <name evidence="8" type="ORF">TcasGA2_TC009282</name>
</gene>
<reference evidence="8 9" key="2">
    <citation type="journal article" date="2010" name="Nucleic Acids Res.">
        <title>BeetleBase in 2010: revisions to provide comprehensive genomic information for Tribolium castaneum.</title>
        <authorList>
            <person name="Kim H.S."/>
            <person name="Murphy T."/>
            <person name="Xia J."/>
            <person name="Caragea D."/>
            <person name="Park Y."/>
            <person name="Beeman R.W."/>
            <person name="Lorenzen M.D."/>
            <person name="Butcher S."/>
            <person name="Manak J.R."/>
            <person name="Brown S.J."/>
        </authorList>
    </citation>
    <scope>GENOME REANNOTATION</scope>
    <source>
        <strain evidence="8 9">Georgia GA2</strain>
    </source>
</reference>
<dbReference type="EMBL" id="KQ971351">
    <property type="protein sequence ID" value="EFA07473.2"/>
    <property type="molecule type" value="Genomic_DNA"/>
</dbReference>
<protein>
    <recommendedName>
        <fullName evidence="7">G-protein coupled receptors family 2 profile 2 domain-containing protein</fullName>
    </recommendedName>
</protein>
<dbReference type="PROSITE" id="PS50261">
    <property type="entry name" value="G_PROTEIN_RECEP_F2_4"/>
    <property type="match status" value="1"/>
</dbReference>
<dbReference type="InterPro" id="IPR017981">
    <property type="entry name" value="GPCR_2-like_7TM"/>
</dbReference>
<keyword evidence="4 5" id="KW-0472">Membrane</keyword>
<dbReference type="InterPro" id="IPR000832">
    <property type="entry name" value="GPCR_2_secretin-like"/>
</dbReference>
<evidence type="ECO:0000256" key="5">
    <source>
        <dbReference type="SAM" id="Phobius"/>
    </source>
</evidence>
<keyword evidence="6" id="KW-0732">Signal</keyword>
<dbReference type="Gene3D" id="2.60.220.50">
    <property type="match status" value="1"/>
</dbReference>
<accession>D6WS12</accession>
<keyword evidence="3 5" id="KW-1133">Transmembrane helix</keyword>